<dbReference type="RefSeq" id="XP_009692135.1">
    <property type="nucleotide sequence ID" value="XM_009693840.1"/>
</dbReference>
<dbReference type="InterPro" id="IPR014001">
    <property type="entry name" value="Helicase_ATP-bd"/>
</dbReference>
<comment type="catalytic activity">
    <reaction evidence="5">
        <text>ATP + H2O = ADP + phosphate + H(+)</text>
        <dbReference type="Rhea" id="RHEA:13065"/>
        <dbReference type="ChEBI" id="CHEBI:15377"/>
        <dbReference type="ChEBI" id="CHEBI:15378"/>
        <dbReference type="ChEBI" id="CHEBI:30616"/>
        <dbReference type="ChEBI" id="CHEBI:43474"/>
        <dbReference type="ChEBI" id="CHEBI:456216"/>
        <dbReference type="EC" id="3.6.4.13"/>
    </reaction>
</comment>
<evidence type="ECO:0000256" key="2">
    <source>
        <dbReference type="ARBA" id="ARBA00022801"/>
    </source>
</evidence>
<dbReference type="GO" id="GO:0003723">
    <property type="term" value="F:RNA binding"/>
    <property type="evidence" value="ECO:0007669"/>
    <property type="project" value="UniProtKB-UniRule"/>
</dbReference>
<keyword evidence="1 5" id="KW-0547">Nucleotide-binding</keyword>
<dbReference type="OMA" id="RPRNVNE"/>
<dbReference type="OrthoDB" id="10256233at2759"/>
<keyword evidence="8" id="KW-1185">Reference proteome</keyword>
<gene>
    <name evidence="7" type="ORF">TOT_040000926</name>
</gene>
<organism evidence="7 8">
    <name type="scientific">Theileria orientalis strain Shintoku</name>
    <dbReference type="NCBI Taxonomy" id="869250"/>
    <lineage>
        <taxon>Eukaryota</taxon>
        <taxon>Sar</taxon>
        <taxon>Alveolata</taxon>
        <taxon>Apicomplexa</taxon>
        <taxon>Aconoidasida</taxon>
        <taxon>Piroplasmida</taxon>
        <taxon>Theileriidae</taxon>
        <taxon>Theileria</taxon>
    </lineage>
</organism>
<accession>J4DQ49</accession>
<keyword evidence="4 5" id="KW-0694">RNA-binding</keyword>
<dbReference type="GO" id="GO:0005524">
    <property type="term" value="F:ATP binding"/>
    <property type="evidence" value="ECO:0007669"/>
    <property type="project" value="UniProtKB-UniRule"/>
</dbReference>
<dbReference type="STRING" id="869250.J4DQ49"/>
<protein>
    <recommendedName>
        <fullName evidence="5">ATP-dependent RNA helicase</fullName>
        <ecNumber evidence="5">3.6.4.13</ecNumber>
    </recommendedName>
</protein>
<comment type="function">
    <text evidence="5">RNA helicase.</text>
</comment>
<dbReference type="GO" id="GO:0003724">
    <property type="term" value="F:RNA helicase activity"/>
    <property type="evidence" value="ECO:0007669"/>
    <property type="project" value="UniProtKB-EC"/>
</dbReference>
<sequence length="546" mass="63042">MNFNLLSNSLLYISNHNNQLKHHHNSRFINTPITNFFSINSTLKFDSNIRLKEIVKYDNKLDNIYNDFTYNDNISHYGKSFTNEPINKIQDIDNDIDSIFNNKPLINSIHKVLSNEGFHELNEYQKSLFEQLSKGMDVIIHSYTSSGKTFAVLLYMVLKYYYRINPQILTSNKFNGLFKNYKTLNEINYSNEHNIKNNKSKSRVLILCPTKELAVQSAKQVFINLINDAQISKFSNNDDKVIQLIIDDKTDISQINQDIIFIVGSSNDFERLLLKTDKKNTRSILQSIDYVFLDETDRLIKVPNQYSTENKKQKLYNNPGSAYNICESILNLSPNNVKFVCASASLTRKHLRKINRLFELYRKGNGNCTSLIRNKIKATVTGRYVTIPDSVKHYYSYSHDNSIDSKLNKLVELLKNNTSKTIIFVSNGSLIKIKNEIKKNNIECKILHHELGINDDINENINKTKRKSNEDVYNIIENFNNKFNDENGKFIINNIINTDNTILIESSDSARGIHIPSLESVFIIGRPRNVNEYIHISGTVDSDIDV</sequence>
<dbReference type="PROSITE" id="PS51192">
    <property type="entry name" value="HELICASE_ATP_BIND_1"/>
    <property type="match status" value="1"/>
</dbReference>
<dbReference type="Pfam" id="PF00270">
    <property type="entry name" value="DEAD"/>
    <property type="match status" value="1"/>
</dbReference>
<evidence type="ECO:0000313" key="7">
    <source>
        <dbReference type="EMBL" id="BAM41834.1"/>
    </source>
</evidence>
<dbReference type="Gene3D" id="3.40.50.300">
    <property type="entry name" value="P-loop containing nucleotide triphosphate hydrolases"/>
    <property type="match status" value="2"/>
</dbReference>
<evidence type="ECO:0000256" key="5">
    <source>
        <dbReference type="RuleBase" id="RU365068"/>
    </source>
</evidence>
<proteinExistence type="inferred from homology"/>
<keyword evidence="5" id="KW-0347">Helicase</keyword>
<dbReference type="EC" id="3.6.4.13" evidence="5"/>
<dbReference type="GO" id="GO:0016787">
    <property type="term" value="F:hydrolase activity"/>
    <property type="evidence" value="ECO:0007669"/>
    <property type="project" value="UniProtKB-KW"/>
</dbReference>
<comment type="similarity">
    <text evidence="5">Belongs to the DEAD box helicase family.</text>
</comment>
<dbReference type="eggNOG" id="KOG0337">
    <property type="taxonomic scope" value="Eukaryota"/>
</dbReference>
<dbReference type="Proteomes" id="UP000003786">
    <property type="component" value="Chromosome 4"/>
</dbReference>
<dbReference type="KEGG" id="tot:TOT_040000926"/>
<evidence type="ECO:0000313" key="8">
    <source>
        <dbReference type="Proteomes" id="UP000003786"/>
    </source>
</evidence>
<evidence type="ECO:0000256" key="4">
    <source>
        <dbReference type="ARBA" id="ARBA00022884"/>
    </source>
</evidence>
<keyword evidence="2 5" id="KW-0378">Hydrolase</keyword>
<dbReference type="GeneID" id="20716946"/>
<feature type="domain" description="Helicase ATP-binding" evidence="6">
    <location>
        <begin position="129"/>
        <end position="364"/>
    </location>
</feature>
<keyword evidence="3 5" id="KW-0067">ATP-binding</keyword>
<dbReference type="VEuPathDB" id="PiroplasmaDB:TOT_040000926"/>
<reference evidence="7 8" key="1">
    <citation type="journal article" date="2012" name="MBio">
        <title>Comparative genome analysis of three eukaryotic parasites with differing abilities to transform leukocytes reveals key mediators of Theileria-induced leukocyte transformation.</title>
        <authorList>
            <person name="Hayashida K."/>
            <person name="Hara Y."/>
            <person name="Abe T."/>
            <person name="Yamasaki C."/>
            <person name="Toyoda A."/>
            <person name="Kosuge T."/>
            <person name="Suzuki Y."/>
            <person name="Sato Y."/>
            <person name="Kawashima S."/>
            <person name="Katayama T."/>
            <person name="Wakaguri H."/>
            <person name="Inoue N."/>
            <person name="Homma K."/>
            <person name="Tada-Umezaki M."/>
            <person name="Yagi Y."/>
            <person name="Fujii Y."/>
            <person name="Habara T."/>
            <person name="Kanehisa M."/>
            <person name="Watanabe H."/>
            <person name="Ito K."/>
            <person name="Gojobori T."/>
            <person name="Sugawara H."/>
            <person name="Imanishi T."/>
            <person name="Weir W."/>
            <person name="Gardner M."/>
            <person name="Pain A."/>
            <person name="Shiels B."/>
            <person name="Hattori M."/>
            <person name="Nene V."/>
            <person name="Sugimoto C."/>
        </authorList>
    </citation>
    <scope>NUCLEOTIDE SEQUENCE [LARGE SCALE GENOMIC DNA]</scope>
    <source>
        <strain evidence="7 8">Shintoku</strain>
    </source>
</reference>
<dbReference type="AlphaFoldDB" id="J4DQ49"/>
<dbReference type="PANTHER" id="PTHR24031">
    <property type="entry name" value="RNA HELICASE"/>
    <property type="match status" value="1"/>
</dbReference>
<dbReference type="EMBL" id="AP011949">
    <property type="protein sequence ID" value="BAM41834.1"/>
    <property type="molecule type" value="Genomic_DNA"/>
</dbReference>
<dbReference type="InterPro" id="IPR011545">
    <property type="entry name" value="DEAD/DEAH_box_helicase_dom"/>
</dbReference>
<dbReference type="Pfam" id="PF00271">
    <property type="entry name" value="Helicase_C"/>
    <property type="match status" value="1"/>
</dbReference>
<comment type="domain">
    <text evidence="5">The Q motif is unique to and characteristic of the DEAD box family of RNA helicases and controls ATP binding and hydrolysis.</text>
</comment>
<evidence type="ECO:0000256" key="3">
    <source>
        <dbReference type="ARBA" id="ARBA00022840"/>
    </source>
</evidence>
<evidence type="ECO:0000256" key="1">
    <source>
        <dbReference type="ARBA" id="ARBA00022741"/>
    </source>
</evidence>
<dbReference type="InterPro" id="IPR001650">
    <property type="entry name" value="Helicase_C-like"/>
</dbReference>
<dbReference type="SUPFAM" id="SSF52540">
    <property type="entry name" value="P-loop containing nucleoside triphosphate hydrolases"/>
    <property type="match status" value="2"/>
</dbReference>
<evidence type="ECO:0000259" key="6">
    <source>
        <dbReference type="PROSITE" id="PS51192"/>
    </source>
</evidence>
<name>J4DQ49_THEOR</name>
<dbReference type="SMART" id="SM00487">
    <property type="entry name" value="DEXDc"/>
    <property type="match status" value="1"/>
</dbReference>
<dbReference type="InterPro" id="IPR027417">
    <property type="entry name" value="P-loop_NTPase"/>
</dbReference>